<name>A0A8T0IJ65_CERPU</name>
<gene>
    <name evidence="1" type="ORF">KC19_3G098200</name>
</gene>
<evidence type="ECO:0000313" key="1">
    <source>
        <dbReference type="EMBL" id="KAG0582969.1"/>
    </source>
</evidence>
<dbReference type="AlphaFoldDB" id="A0A8T0IJ65"/>
<evidence type="ECO:0000313" key="2">
    <source>
        <dbReference type="Proteomes" id="UP000822688"/>
    </source>
</evidence>
<dbReference type="Proteomes" id="UP000822688">
    <property type="component" value="Chromosome 3"/>
</dbReference>
<reference evidence="1" key="1">
    <citation type="submission" date="2020-06" db="EMBL/GenBank/DDBJ databases">
        <title>WGS assembly of Ceratodon purpureus strain R40.</title>
        <authorList>
            <person name="Carey S.B."/>
            <person name="Jenkins J."/>
            <person name="Shu S."/>
            <person name="Lovell J.T."/>
            <person name="Sreedasyam A."/>
            <person name="Maumus F."/>
            <person name="Tiley G.P."/>
            <person name="Fernandez-Pozo N."/>
            <person name="Barry K."/>
            <person name="Chen C."/>
            <person name="Wang M."/>
            <person name="Lipzen A."/>
            <person name="Daum C."/>
            <person name="Saski C.A."/>
            <person name="Payton A.C."/>
            <person name="Mcbreen J.C."/>
            <person name="Conrad R.E."/>
            <person name="Kollar L.M."/>
            <person name="Olsson S."/>
            <person name="Huttunen S."/>
            <person name="Landis J.B."/>
            <person name="Wickett N.J."/>
            <person name="Johnson M.G."/>
            <person name="Rensing S.A."/>
            <person name="Grimwood J."/>
            <person name="Schmutz J."/>
            <person name="Mcdaniel S.F."/>
        </authorList>
    </citation>
    <scope>NUCLEOTIDE SEQUENCE</scope>
    <source>
        <strain evidence="1">R40</strain>
    </source>
</reference>
<dbReference type="EMBL" id="CM026423">
    <property type="protein sequence ID" value="KAG0582969.1"/>
    <property type="molecule type" value="Genomic_DNA"/>
</dbReference>
<accession>A0A8T0IJ65</accession>
<proteinExistence type="predicted"/>
<keyword evidence="2" id="KW-1185">Reference proteome</keyword>
<sequence length="102" mass="11815">MLTLAPQSGDRYASLQIGGCGLLDLWTQRKKEEVMRCTHGLNDYSYSQTRSLGMLMSGSQRCSQRDQELIIPPYRITEHPHSPVQDSKWRRLLLRFQSFLVT</sequence>
<protein>
    <submittedName>
        <fullName evidence="1">Uncharacterized protein</fullName>
    </submittedName>
</protein>
<organism evidence="1 2">
    <name type="scientific">Ceratodon purpureus</name>
    <name type="common">Fire moss</name>
    <name type="synonym">Dicranum purpureum</name>
    <dbReference type="NCBI Taxonomy" id="3225"/>
    <lineage>
        <taxon>Eukaryota</taxon>
        <taxon>Viridiplantae</taxon>
        <taxon>Streptophyta</taxon>
        <taxon>Embryophyta</taxon>
        <taxon>Bryophyta</taxon>
        <taxon>Bryophytina</taxon>
        <taxon>Bryopsida</taxon>
        <taxon>Dicranidae</taxon>
        <taxon>Pseudoditrichales</taxon>
        <taxon>Ditrichaceae</taxon>
        <taxon>Ceratodon</taxon>
    </lineage>
</organism>
<comment type="caution">
    <text evidence="1">The sequence shown here is derived from an EMBL/GenBank/DDBJ whole genome shotgun (WGS) entry which is preliminary data.</text>
</comment>